<dbReference type="Proteomes" id="UP000002735">
    <property type="component" value="Chromosome"/>
</dbReference>
<comment type="subcellular location">
    <subcellularLocation>
        <location evidence="1 9">Cell inner membrane</location>
        <topology evidence="1 9">Multi-pass membrane protein</topology>
    </subcellularLocation>
</comment>
<evidence type="ECO:0000256" key="3">
    <source>
        <dbReference type="ARBA" id="ARBA00022448"/>
    </source>
</evidence>
<dbReference type="GeneID" id="45080827"/>
<feature type="transmembrane region" description="Helical" evidence="9">
    <location>
        <begin position="340"/>
        <end position="359"/>
    </location>
</feature>
<dbReference type="FunFam" id="3.30.70.1430:FF:000001">
    <property type="entry name" value="Efflux pump membrane transporter"/>
    <property type="match status" value="1"/>
</dbReference>
<feature type="transmembrane region" description="Helical" evidence="9">
    <location>
        <begin position="470"/>
        <end position="498"/>
    </location>
</feature>
<feature type="transmembrane region" description="Helical" evidence="9">
    <location>
        <begin position="866"/>
        <end position="885"/>
    </location>
</feature>
<keyword evidence="7 9" id="KW-1133">Transmembrane helix</keyword>
<dbReference type="eggNOG" id="COG0841">
    <property type="taxonomic scope" value="Bacteria"/>
</dbReference>
<dbReference type="HOGENOM" id="CLU_002755_0_1_6"/>
<dbReference type="KEGG" id="dze:Dd1591_2776"/>
<dbReference type="SUPFAM" id="SSF82714">
    <property type="entry name" value="Multidrug efflux transporter AcrB TolC docking domain, DN and DC subdomains"/>
    <property type="match status" value="2"/>
</dbReference>
<reference evidence="11 12" key="1">
    <citation type="submission" date="2009-06" db="EMBL/GenBank/DDBJ databases">
        <title>Complete sequence of Dickeya zeae Ech1591.</title>
        <authorList>
            <consortium name="US DOE Joint Genome Institute"/>
            <person name="Lucas S."/>
            <person name="Copeland A."/>
            <person name="Lapidus A."/>
            <person name="Glavina del Rio T."/>
            <person name="Tice H."/>
            <person name="Bruce D."/>
            <person name="Goodwin L."/>
            <person name="Pitluck S."/>
            <person name="Chertkov O."/>
            <person name="Brettin T."/>
            <person name="Detter J.C."/>
            <person name="Han C."/>
            <person name="Larimer F."/>
            <person name="Land M."/>
            <person name="Hauser L."/>
            <person name="Kyrpides N."/>
            <person name="Ovchinnikova G."/>
            <person name="Balakrishnan V."/>
            <person name="Glasner J."/>
            <person name="Perna N.T."/>
        </authorList>
    </citation>
    <scope>NUCLEOTIDE SEQUENCE [LARGE SCALE GENOMIC DNA]</scope>
    <source>
        <strain evidence="11 12">Ech1591</strain>
    </source>
</reference>
<evidence type="ECO:0000313" key="12">
    <source>
        <dbReference type="Proteomes" id="UP000002735"/>
    </source>
</evidence>
<comment type="similarity">
    <text evidence="2 9">Belongs to the resistance-nodulation-cell division (RND) (TC 2.A.6) family.</text>
</comment>
<dbReference type="Gene3D" id="1.20.1640.10">
    <property type="entry name" value="Multidrug efflux transporter AcrB transmembrane domain"/>
    <property type="match status" value="2"/>
</dbReference>
<keyword evidence="3 9" id="KW-0813">Transport</keyword>
<evidence type="ECO:0000313" key="11">
    <source>
        <dbReference type="EMBL" id="ACT07600.1"/>
    </source>
</evidence>
<name>C6CNS4_DICC1</name>
<dbReference type="GO" id="GO:0009636">
    <property type="term" value="P:response to toxic substance"/>
    <property type="evidence" value="ECO:0007669"/>
    <property type="project" value="UniProtKB-ARBA"/>
</dbReference>
<feature type="transmembrane region" description="Helical" evidence="9">
    <location>
        <begin position="999"/>
        <end position="1022"/>
    </location>
</feature>
<dbReference type="NCBIfam" id="NF000282">
    <property type="entry name" value="RND_permease_1"/>
    <property type="match status" value="1"/>
</dbReference>
<keyword evidence="4" id="KW-1003">Cell membrane</keyword>
<dbReference type="RefSeq" id="WP_012770455.1">
    <property type="nucleotide sequence ID" value="NC_012912.1"/>
</dbReference>
<dbReference type="Pfam" id="PF00873">
    <property type="entry name" value="ACR_tran"/>
    <property type="match status" value="1"/>
</dbReference>
<organism evidence="11 12">
    <name type="scientific">Dickeya chrysanthemi (strain Ech1591)</name>
    <name type="common">Dickeya zeae (strain Ech1591)</name>
    <dbReference type="NCBI Taxonomy" id="561229"/>
    <lineage>
        <taxon>Bacteria</taxon>
        <taxon>Pseudomonadati</taxon>
        <taxon>Pseudomonadota</taxon>
        <taxon>Gammaproteobacteria</taxon>
        <taxon>Enterobacterales</taxon>
        <taxon>Pectobacteriaceae</taxon>
        <taxon>Dickeya</taxon>
    </lineage>
</organism>
<dbReference type="GO" id="GO:0042910">
    <property type="term" value="F:xenobiotic transmembrane transporter activity"/>
    <property type="evidence" value="ECO:0007669"/>
    <property type="project" value="TreeGrafter"/>
</dbReference>
<feature type="transmembrane region" description="Helical" evidence="9">
    <location>
        <begin position="366"/>
        <end position="390"/>
    </location>
</feature>
<evidence type="ECO:0000256" key="1">
    <source>
        <dbReference type="ARBA" id="ARBA00004429"/>
    </source>
</evidence>
<protein>
    <recommendedName>
        <fullName evidence="9">Efflux pump membrane transporter</fullName>
    </recommendedName>
</protein>
<evidence type="ECO:0000256" key="8">
    <source>
        <dbReference type="ARBA" id="ARBA00023136"/>
    </source>
</evidence>
<feature type="transmembrane region" description="Helical" evidence="9">
    <location>
        <begin position="438"/>
        <end position="458"/>
    </location>
</feature>
<feature type="transmembrane region" description="Helical" evidence="9">
    <location>
        <begin position="537"/>
        <end position="554"/>
    </location>
</feature>
<dbReference type="GO" id="GO:0005886">
    <property type="term" value="C:plasma membrane"/>
    <property type="evidence" value="ECO:0007669"/>
    <property type="project" value="UniProtKB-SubCell"/>
</dbReference>
<dbReference type="PANTHER" id="PTHR32063">
    <property type="match status" value="1"/>
</dbReference>
<evidence type="ECO:0000256" key="7">
    <source>
        <dbReference type="ARBA" id="ARBA00022989"/>
    </source>
</evidence>
<evidence type="ECO:0000259" key="10">
    <source>
        <dbReference type="PROSITE" id="PS50156"/>
    </source>
</evidence>
<dbReference type="InterPro" id="IPR001036">
    <property type="entry name" value="Acrflvin-R"/>
</dbReference>
<feature type="transmembrane region" description="Helical" evidence="9">
    <location>
        <begin position="918"/>
        <end position="939"/>
    </location>
</feature>
<dbReference type="PANTHER" id="PTHR32063:SF10">
    <property type="entry name" value="EFFLUX PUMP MEMBRANE TRANSPORTER"/>
    <property type="match status" value="1"/>
</dbReference>
<keyword evidence="5 9" id="KW-0997">Cell inner membrane</keyword>
<dbReference type="GO" id="GO:0015562">
    <property type="term" value="F:efflux transmembrane transporter activity"/>
    <property type="evidence" value="ECO:0007669"/>
    <property type="project" value="InterPro"/>
</dbReference>
<feature type="transmembrane region" description="Helical" evidence="9">
    <location>
        <begin position="396"/>
        <end position="417"/>
    </location>
</feature>
<dbReference type="STRING" id="561229.Dd1591_2776"/>
<evidence type="ECO:0000256" key="2">
    <source>
        <dbReference type="ARBA" id="ARBA00010942"/>
    </source>
</evidence>
<dbReference type="EMBL" id="CP001655">
    <property type="protein sequence ID" value="ACT07600.1"/>
    <property type="molecule type" value="Genomic_DNA"/>
</dbReference>
<dbReference type="OrthoDB" id="9757904at2"/>
<dbReference type="NCBIfam" id="TIGR00915">
    <property type="entry name" value="2A0602"/>
    <property type="match status" value="1"/>
</dbReference>
<dbReference type="SUPFAM" id="SSF82866">
    <property type="entry name" value="Multidrug efflux transporter AcrB transmembrane domain"/>
    <property type="match status" value="2"/>
</dbReference>
<dbReference type="Gene3D" id="3.30.70.1320">
    <property type="entry name" value="Multidrug efflux transporter AcrB pore domain like"/>
    <property type="match status" value="1"/>
</dbReference>
<keyword evidence="6 9" id="KW-0812">Transmembrane</keyword>
<evidence type="ECO:0000256" key="4">
    <source>
        <dbReference type="ARBA" id="ARBA00022475"/>
    </source>
</evidence>
<dbReference type="SUPFAM" id="SSF82693">
    <property type="entry name" value="Multidrug efflux transporter AcrB pore domain, PN1, PN2, PC1 and PC2 subdomains"/>
    <property type="match status" value="4"/>
</dbReference>
<feature type="transmembrane region" description="Helical" evidence="9">
    <location>
        <begin position="892"/>
        <end position="912"/>
    </location>
</feature>
<dbReference type="AlphaFoldDB" id="C6CNS4"/>
<dbReference type="FunFam" id="1.20.1640.10:FF:000001">
    <property type="entry name" value="Efflux pump membrane transporter"/>
    <property type="match status" value="1"/>
</dbReference>
<dbReference type="InterPro" id="IPR027463">
    <property type="entry name" value="AcrB_DN_DC_subdom"/>
</dbReference>
<feature type="transmembrane region" description="Helical" evidence="9">
    <location>
        <begin position="967"/>
        <end position="987"/>
    </location>
</feature>
<dbReference type="InterPro" id="IPR004764">
    <property type="entry name" value="MdtF-like"/>
</dbReference>
<dbReference type="Gene3D" id="3.30.70.1440">
    <property type="entry name" value="Multidrug efflux transporter AcrB pore domain"/>
    <property type="match status" value="1"/>
</dbReference>
<keyword evidence="8 9" id="KW-0472">Membrane</keyword>
<dbReference type="Gene3D" id="3.30.2090.10">
    <property type="entry name" value="Multidrug efflux transporter AcrB TolC docking domain, DN and DC subdomains"/>
    <property type="match status" value="2"/>
</dbReference>
<dbReference type="Gene3D" id="3.30.70.1430">
    <property type="entry name" value="Multidrug efflux transporter AcrB pore domain"/>
    <property type="match status" value="2"/>
</dbReference>
<dbReference type="InterPro" id="IPR000731">
    <property type="entry name" value="SSD"/>
</dbReference>
<accession>C6CNS4</accession>
<gene>
    <name evidence="11" type="ordered locus">Dd1591_2776</name>
</gene>
<evidence type="ECO:0000256" key="9">
    <source>
        <dbReference type="RuleBase" id="RU364070"/>
    </source>
</evidence>
<proteinExistence type="inferred from homology"/>
<sequence>MPQFFIHRPVFAWVIALFIVLLGTLAIPQLPIARYPSVAPPTVSITASYPGATPQTMNDAVVGLIERGLSSVKNLLYFESSVDTSGLAQINVTFKPGTDPELAQVDVQNRIKSIEPRLPQTVRQNGLQVESASSGFLMMVSLTSDNGRYDQVELSDYMARNIVEELRRVDGVGRVQLFGAEQAMRIWVDPNKLLSYGLTMNDLSTAITQQNAQIAPGRVGDAPILAGQRVTIPLTVQGQLETPEQFAAIVLRAREDGSRVTLADVARVELGAQSYGFSVRENGKDATAAAIQLAPGANAVRTAAAIVQRMAELKPSMPAGIGYSLPFNTAPFVKISIEQVVRTLAEAMVLVFLVMYLFLQNVRYTLIPAIVAPIALLGTFTVMLAAGFSINVLTMFGMVLAIGIIVDDAIVVVENVERLMAQERLSPKAATTRAMKEITGAIIGITLVLSAVFIPMALASGSVGVIYRQFTLSMAVSILFSAFLALTLTPALCATLLTPVTDGHHEKRGFFGGFNRRFERLTQHYAVGTRALLRRSGSMLLLFVALTGVLAWIFRELPSDFLPQEDQGYFMTSIQLPSDATEARTMEVVKTYEQHIASRPGIQSNMSILGFGFSGSGPNAAMAFTTLKDWSARNGATAQSEVALAQQTMSSIREGTAMTLMPPAIDELGTSSGFSLRLQDRTGQGYNALKAAEATLLTLAAQSRIVTGVYPDGLPPGSTVRLNIDRQKAEALGVPFNTLSDTLSAAIGSLYVNDFPNAGRMQQVIIQADAPARMQLDDVLKLYVRNNAGGMVSLKEVVTPVWNDTPLQLTRYQGFLAVRISGSAAPGVSSGEAMAEMERLAAQLPPGFTVAWTGQSLQERQSAAQAPMLLLLSMVVVFLVLAALYESWSIPLSVMLVVPLGLLGAVLAVTLRDMPNDVFFKVGLITVIGLSAKNAILIVEFARQLHAQGQTLTEAAVTAARLRLRPILMTSLAFALGVVPLMLASGASAETQHAIGTGVFGGMVSATVLAVFFVPVFFVVVMEVQQRYDRWREKRRTTHVNAPH</sequence>
<evidence type="ECO:0000256" key="6">
    <source>
        <dbReference type="ARBA" id="ARBA00022692"/>
    </source>
</evidence>
<dbReference type="PRINTS" id="PR00702">
    <property type="entry name" value="ACRIFLAVINRP"/>
</dbReference>
<evidence type="ECO:0000256" key="5">
    <source>
        <dbReference type="ARBA" id="ARBA00022519"/>
    </source>
</evidence>
<comment type="caution">
    <text evidence="9">Lacks conserved residue(s) required for the propagation of feature annotation.</text>
</comment>
<feature type="domain" description="SSD" evidence="10">
    <location>
        <begin position="364"/>
        <end position="495"/>
    </location>
</feature>
<dbReference type="PROSITE" id="PS50156">
    <property type="entry name" value="SSD"/>
    <property type="match status" value="1"/>
</dbReference>